<protein>
    <submittedName>
        <fullName evidence="5">Glutamate ABC transporter substrate-binding protein</fullName>
    </submittedName>
</protein>
<keyword evidence="3" id="KW-0732">Signal</keyword>
<dbReference type="Pfam" id="PF00497">
    <property type="entry name" value="SBP_bac_3"/>
    <property type="match status" value="1"/>
</dbReference>
<organism evidence="5 6">
    <name type="scientific">Actinomadura sediminis</name>
    <dbReference type="NCBI Taxonomy" id="1038904"/>
    <lineage>
        <taxon>Bacteria</taxon>
        <taxon>Bacillati</taxon>
        <taxon>Actinomycetota</taxon>
        <taxon>Actinomycetes</taxon>
        <taxon>Streptosporangiales</taxon>
        <taxon>Thermomonosporaceae</taxon>
        <taxon>Actinomadura</taxon>
    </lineage>
</organism>
<comment type="similarity">
    <text evidence="1">Belongs to the bacterial solute-binding protein 3 family.</text>
</comment>
<dbReference type="InterPro" id="IPR001638">
    <property type="entry name" value="Solute-binding_3/MltF_N"/>
</dbReference>
<evidence type="ECO:0000259" key="4">
    <source>
        <dbReference type="SMART" id="SM00062"/>
    </source>
</evidence>
<keyword evidence="6" id="KW-1185">Reference proteome</keyword>
<dbReference type="PANTHER" id="PTHR30085:SF6">
    <property type="entry name" value="ABC TRANSPORTER GLUTAMINE-BINDING PROTEIN GLNH"/>
    <property type="match status" value="1"/>
</dbReference>
<dbReference type="CDD" id="cd13690">
    <property type="entry name" value="PBP2_GluB"/>
    <property type="match status" value="1"/>
</dbReference>
<accession>A0ABW3EYN1</accession>
<evidence type="ECO:0000313" key="5">
    <source>
        <dbReference type="EMBL" id="MFD0904725.1"/>
    </source>
</evidence>
<comment type="caution">
    <text evidence="5">The sequence shown here is derived from an EMBL/GenBank/DDBJ whole genome shotgun (WGS) entry which is preliminary data.</text>
</comment>
<gene>
    <name evidence="5" type="ORF">ACFQ11_30380</name>
</gene>
<evidence type="ECO:0000256" key="1">
    <source>
        <dbReference type="ARBA" id="ARBA00010333"/>
    </source>
</evidence>
<dbReference type="SMART" id="SM00062">
    <property type="entry name" value="PBPb"/>
    <property type="match status" value="1"/>
</dbReference>
<dbReference type="RefSeq" id="WP_378304889.1">
    <property type="nucleotide sequence ID" value="NZ_JBHTJA010000096.1"/>
</dbReference>
<keyword evidence="2" id="KW-0813">Transport</keyword>
<dbReference type="PROSITE" id="PS51257">
    <property type="entry name" value="PROKAR_LIPOPROTEIN"/>
    <property type="match status" value="1"/>
</dbReference>
<reference evidence="6" key="1">
    <citation type="journal article" date="2019" name="Int. J. Syst. Evol. Microbiol.">
        <title>The Global Catalogue of Microorganisms (GCM) 10K type strain sequencing project: providing services to taxonomists for standard genome sequencing and annotation.</title>
        <authorList>
            <consortium name="The Broad Institute Genomics Platform"/>
            <consortium name="The Broad Institute Genome Sequencing Center for Infectious Disease"/>
            <person name="Wu L."/>
            <person name="Ma J."/>
        </authorList>
    </citation>
    <scope>NUCLEOTIDE SEQUENCE [LARGE SCALE GENOMIC DNA]</scope>
    <source>
        <strain evidence="6">JCM 31202</strain>
    </source>
</reference>
<dbReference type="PANTHER" id="PTHR30085">
    <property type="entry name" value="AMINO ACID ABC TRANSPORTER PERMEASE"/>
    <property type="match status" value="1"/>
</dbReference>
<proteinExistence type="inferred from homology"/>
<evidence type="ECO:0000313" key="6">
    <source>
        <dbReference type="Proteomes" id="UP001596972"/>
    </source>
</evidence>
<name>A0ABW3EYN1_9ACTN</name>
<dbReference type="EMBL" id="JBHTJA010000096">
    <property type="protein sequence ID" value="MFD0904725.1"/>
    <property type="molecule type" value="Genomic_DNA"/>
</dbReference>
<dbReference type="Gene3D" id="3.40.190.10">
    <property type="entry name" value="Periplasmic binding protein-like II"/>
    <property type="match status" value="2"/>
</dbReference>
<dbReference type="SUPFAM" id="SSF53850">
    <property type="entry name" value="Periplasmic binding protein-like II"/>
    <property type="match status" value="1"/>
</dbReference>
<evidence type="ECO:0000256" key="3">
    <source>
        <dbReference type="ARBA" id="ARBA00022729"/>
    </source>
</evidence>
<dbReference type="Proteomes" id="UP001596972">
    <property type="component" value="Unassembled WGS sequence"/>
</dbReference>
<dbReference type="InterPro" id="IPR051455">
    <property type="entry name" value="Bact_solute-bind_prot3"/>
</dbReference>
<sequence>MRRFANAGGTGRARRAGAALLGAAALLTAAACGVGGDGDDASVAAAEKLVIGVNRDQPGVGLRIADGDSYDAFEGFDVRVAKEIARNLGVNAANVTFREVTSDNREELLEDRVIDLVVASYSITPERKLKATFAGPYYVAHQDVMVREADAARIRSIHDLGGERVCRVAGSTSFPRIHEEQGVRAVPVDAGGYGECLELLAQGRLDAVSTDDLILAGLAREAAADGRSMRIVNAPISDERYGVALRRGDVAGCEAVNEAITRMYQDDTIPIQLERWFGPTELNLSKTVPQFEGCE</sequence>
<evidence type="ECO:0000256" key="2">
    <source>
        <dbReference type="ARBA" id="ARBA00022448"/>
    </source>
</evidence>
<feature type="domain" description="Solute-binding protein family 3/N-terminal" evidence="4">
    <location>
        <begin position="48"/>
        <end position="280"/>
    </location>
</feature>